<protein>
    <submittedName>
        <fullName evidence="1">GR25 family glycosyltransferase involved in LPS biosynthesis</fullName>
    </submittedName>
</protein>
<reference evidence="1 2" key="1">
    <citation type="submission" date="2020-08" db="EMBL/GenBank/DDBJ databases">
        <title>Genomic Encyclopedia of Type Strains, Phase IV (KMG-IV): sequencing the most valuable type-strain genomes for metagenomic binning, comparative biology and taxonomic classification.</title>
        <authorList>
            <person name="Goeker M."/>
        </authorList>
    </citation>
    <scope>NUCLEOTIDE SEQUENCE [LARGE SCALE GENOMIC DNA]</scope>
    <source>
        <strain evidence="1 2">DSM 45385</strain>
    </source>
</reference>
<keyword evidence="1" id="KW-0808">Transferase</keyword>
<dbReference type="GO" id="GO:0016740">
    <property type="term" value="F:transferase activity"/>
    <property type="evidence" value="ECO:0007669"/>
    <property type="project" value="UniProtKB-KW"/>
</dbReference>
<evidence type="ECO:0000313" key="1">
    <source>
        <dbReference type="EMBL" id="MBB5078736.1"/>
    </source>
</evidence>
<evidence type="ECO:0000313" key="2">
    <source>
        <dbReference type="Proteomes" id="UP000568380"/>
    </source>
</evidence>
<name>A0A7W8A361_9ACTN</name>
<dbReference type="EMBL" id="JACHIN010000005">
    <property type="protein sequence ID" value="MBB5078736.1"/>
    <property type="molecule type" value="Genomic_DNA"/>
</dbReference>
<dbReference type="AlphaFoldDB" id="A0A7W8A361"/>
<dbReference type="RefSeq" id="WP_184963720.1">
    <property type="nucleotide sequence ID" value="NZ_JACHIN010000005.1"/>
</dbReference>
<dbReference type="Proteomes" id="UP000568380">
    <property type="component" value="Unassembled WGS sequence"/>
</dbReference>
<gene>
    <name evidence="1" type="ORF">HNR40_004222</name>
</gene>
<sequence length="383" mass="41199">MADLKLSVAVMYHPSRETAAKALAAQCAELSPRLVADPDPTGPPSPLRTAKRAWAACPAEATHHLVLQDDVVLAKDFVAHLKAAIRQRPGHGIALYVNRNSPRNSYLFRRAAALGVPWAALSHHEYTPTLGFLLPADHARALAARLAEVPDEYRDDDEVVTVFCRERGVRVVSVVPSLIDHGDLPSVAGNDDHGVRHAVAFADHAGIDPSSWAGGAADGVAWPWPGLPYTLELHDSRCLIRFARPVSGEPVDNLFGWYWHDWCDLLGVVADEVIDGWTAYMEDISLFKPVSVAGLVFPYAAALEVWAAGYILGFDVCSSRPGSRPPDPVSPTFRAGVASWLAGGLSREDEERLDSYGRAELADMCVAGFGAGCAATVLVASLE</sequence>
<keyword evidence="2" id="KW-1185">Reference proteome</keyword>
<organism evidence="1 2">
    <name type="scientific">Nonomuraea endophytica</name>
    <dbReference type="NCBI Taxonomy" id="714136"/>
    <lineage>
        <taxon>Bacteria</taxon>
        <taxon>Bacillati</taxon>
        <taxon>Actinomycetota</taxon>
        <taxon>Actinomycetes</taxon>
        <taxon>Streptosporangiales</taxon>
        <taxon>Streptosporangiaceae</taxon>
        <taxon>Nonomuraea</taxon>
    </lineage>
</organism>
<proteinExistence type="predicted"/>
<accession>A0A7W8A361</accession>
<comment type="caution">
    <text evidence="1">The sequence shown here is derived from an EMBL/GenBank/DDBJ whole genome shotgun (WGS) entry which is preliminary data.</text>
</comment>